<gene>
    <name evidence="8" type="ORF">LDAN0321_LOCUS15931</name>
</gene>
<feature type="region of interest" description="Disordered" evidence="6">
    <location>
        <begin position="1"/>
        <end position="46"/>
    </location>
</feature>
<dbReference type="Gene3D" id="1.10.10.10">
    <property type="entry name" value="Winged helix-like DNA-binding domain superfamily/Winged helix DNA-binding domain"/>
    <property type="match status" value="1"/>
</dbReference>
<dbReference type="GO" id="GO:0000981">
    <property type="term" value="F:DNA-binding transcription factor activity, RNA polymerase II-specific"/>
    <property type="evidence" value="ECO:0007669"/>
    <property type="project" value="TreeGrafter"/>
</dbReference>
<comment type="similarity">
    <text evidence="1 5">Belongs to the E2F/DP family.</text>
</comment>
<evidence type="ECO:0000256" key="5">
    <source>
        <dbReference type="RuleBase" id="RU003796"/>
    </source>
</evidence>
<evidence type="ECO:0000256" key="1">
    <source>
        <dbReference type="ARBA" id="ARBA00010940"/>
    </source>
</evidence>
<organism evidence="8">
    <name type="scientific">Leptocylindrus danicus</name>
    <dbReference type="NCBI Taxonomy" id="163516"/>
    <lineage>
        <taxon>Eukaryota</taxon>
        <taxon>Sar</taxon>
        <taxon>Stramenopiles</taxon>
        <taxon>Ochrophyta</taxon>
        <taxon>Bacillariophyta</taxon>
        <taxon>Coscinodiscophyceae</taxon>
        <taxon>Chaetocerotophycidae</taxon>
        <taxon>Leptocylindrales</taxon>
        <taxon>Leptocylindraceae</taxon>
        <taxon>Leptocylindrus</taxon>
    </lineage>
</organism>
<dbReference type="PANTHER" id="PTHR12081:SF18">
    <property type="entry name" value="TRANSCRIPTION FACTOR E2F2-RELATED"/>
    <property type="match status" value="1"/>
</dbReference>
<evidence type="ECO:0000256" key="2">
    <source>
        <dbReference type="ARBA" id="ARBA00023015"/>
    </source>
</evidence>
<keyword evidence="4 5" id="KW-0804">Transcription</keyword>
<feature type="compositionally biased region" description="Polar residues" evidence="6">
    <location>
        <begin position="228"/>
        <end position="238"/>
    </location>
</feature>
<evidence type="ECO:0000259" key="7">
    <source>
        <dbReference type="SMART" id="SM01372"/>
    </source>
</evidence>
<name>A0A7S2PI66_9STRA</name>
<dbReference type="GO" id="GO:0000978">
    <property type="term" value="F:RNA polymerase II cis-regulatory region sequence-specific DNA binding"/>
    <property type="evidence" value="ECO:0007669"/>
    <property type="project" value="InterPro"/>
</dbReference>
<feature type="compositionally biased region" description="Low complexity" evidence="6">
    <location>
        <begin position="7"/>
        <end position="44"/>
    </location>
</feature>
<evidence type="ECO:0000256" key="3">
    <source>
        <dbReference type="ARBA" id="ARBA00023125"/>
    </source>
</evidence>
<keyword evidence="2 5" id="KW-0805">Transcription regulation</keyword>
<dbReference type="SMART" id="SM01372">
    <property type="entry name" value="E2F_TDP"/>
    <property type="match status" value="1"/>
</dbReference>
<dbReference type="InterPro" id="IPR015633">
    <property type="entry name" value="E2F"/>
</dbReference>
<evidence type="ECO:0000256" key="4">
    <source>
        <dbReference type="ARBA" id="ARBA00023163"/>
    </source>
</evidence>
<dbReference type="Gene3D" id="6.10.250.540">
    <property type="match status" value="1"/>
</dbReference>
<accession>A0A7S2PI66</accession>
<dbReference type="GO" id="GO:0090575">
    <property type="term" value="C:RNA polymerase II transcription regulator complex"/>
    <property type="evidence" value="ECO:0007669"/>
    <property type="project" value="TreeGrafter"/>
</dbReference>
<comment type="subcellular location">
    <subcellularLocation>
        <location evidence="5">Nucleus</location>
    </subcellularLocation>
</comment>
<evidence type="ECO:0000256" key="6">
    <source>
        <dbReference type="SAM" id="MobiDB-lite"/>
    </source>
</evidence>
<keyword evidence="3 5" id="KW-0238">DNA-binding</keyword>
<dbReference type="InterPro" id="IPR036390">
    <property type="entry name" value="WH_DNA-bd_sf"/>
</dbReference>
<proteinExistence type="inferred from homology"/>
<dbReference type="Pfam" id="PF02319">
    <property type="entry name" value="WHD_E2F_TDP"/>
    <property type="match status" value="1"/>
</dbReference>
<feature type="region of interest" description="Disordered" evidence="6">
    <location>
        <begin position="228"/>
        <end position="274"/>
    </location>
</feature>
<dbReference type="PANTHER" id="PTHR12081">
    <property type="entry name" value="TRANSCRIPTION FACTOR E2F"/>
    <property type="match status" value="1"/>
</dbReference>
<feature type="compositionally biased region" description="Basic and acidic residues" evidence="6">
    <location>
        <begin position="245"/>
        <end position="259"/>
    </location>
</feature>
<dbReference type="InterPro" id="IPR036388">
    <property type="entry name" value="WH-like_DNA-bd_sf"/>
</dbReference>
<dbReference type="AlphaFoldDB" id="A0A7S2PI66"/>
<dbReference type="EMBL" id="HBGY01025816">
    <property type="protein sequence ID" value="CAD9598729.1"/>
    <property type="molecule type" value="Transcribed_RNA"/>
</dbReference>
<sequence>MPTHKPGASCSRTGTRSSSSTAATPRSASTPTHPPSSAGTTSGSQVRYDSSLGQLTKKFTNLIQASISGSLDLNDAAVQLGVQKRRIYDITNVLEGVGLIEKRSKNVIAWRGNSSKSTSTSVGATSDSNLEQLRKEVGNKFEEDSKLDWWTAKVRRSLGTLKATAHLYCTADDIAEFSQCDKKISSNQPAQVVVSAPPASVMEVPYPNKGGKGGGPTKFNMYICNSQTTGSSARSSQTGKRKAKLNFDDEKDEKKKVKSNDSPSETDEKGSDGIRLYLLQQEENNNNLQLIEPPKPTIASSDDYFIFAQEDDEGVSDFFQ</sequence>
<feature type="domain" description="E2F/DP family winged-helix DNA-binding" evidence="7">
    <location>
        <begin position="47"/>
        <end position="112"/>
    </location>
</feature>
<dbReference type="InterPro" id="IPR003316">
    <property type="entry name" value="E2F_WHTH_DNA-bd_dom"/>
</dbReference>
<evidence type="ECO:0000313" key="8">
    <source>
        <dbReference type="EMBL" id="CAD9598729.1"/>
    </source>
</evidence>
<protein>
    <recommendedName>
        <fullName evidence="7">E2F/DP family winged-helix DNA-binding domain-containing protein</fullName>
    </recommendedName>
</protein>
<reference evidence="8" key="1">
    <citation type="submission" date="2021-01" db="EMBL/GenBank/DDBJ databases">
        <authorList>
            <person name="Corre E."/>
            <person name="Pelletier E."/>
            <person name="Niang G."/>
            <person name="Scheremetjew M."/>
            <person name="Finn R."/>
            <person name="Kale V."/>
            <person name="Holt S."/>
            <person name="Cochrane G."/>
            <person name="Meng A."/>
            <person name="Brown T."/>
            <person name="Cohen L."/>
        </authorList>
    </citation>
    <scope>NUCLEOTIDE SEQUENCE</scope>
    <source>
        <strain evidence="8">B650</strain>
    </source>
</reference>
<dbReference type="SUPFAM" id="SSF46785">
    <property type="entry name" value="Winged helix' DNA-binding domain"/>
    <property type="match status" value="1"/>
</dbReference>
<dbReference type="FunFam" id="1.10.10.10:FF:000008">
    <property type="entry name" value="E2F transcription factor 1"/>
    <property type="match status" value="1"/>
</dbReference>
<keyword evidence="5" id="KW-0539">Nucleus</keyword>